<dbReference type="RefSeq" id="WP_253236911.1">
    <property type="nucleotide sequence ID" value="NZ_JAMYJR010000009.1"/>
</dbReference>
<organism evidence="1 2">
    <name type="scientific">Paractinoplanes aksuensis</name>
    <dbReference type="NCBI Taxonomy" id="2939490"/>
    <lineage>
        <taxon>Bacteria</taxon>
        <taxon>Bacillati</taxon>
        <taxon>Actinomycetota</taxon>
        <taxon>Actinomycetes</taxon>
        <taxon>Micromonosporales</taxon>
        <taxon>Micromonosporaceae</taxon>
        <taxon>Paractinoplanes</taxon>
    </lineage>
</organism>
<dbReference type="Proteomes" id="UP001523369">
    <property type="component" value="Unassembled WGS sequence"/>
</dbReference>
<comment type="caution">
    <text evidence="1">The sequence shown here is derived from an EMBL/GenBank/DDBJ whole genome shotgun (WGS) entry which is preliminary data.</text>
</comment>
<accession>A0ABT1DJX2</accession>
<dbReference type="EMBL" id="JAMYJR010000009">
    <property type="protein sequence ID" value="MCO8270778.1"/>
    <property type="molecule type" value="Genomic_DNA"/>
</dbReference>
<evidence type="ECO:0000313" key="2">
    <source>
        <dbReference type="Proteomes" id="UP001523369"/>
    </source>
</evidence>
<evidence type="ECO:0000313" key="1">
    <source>
        <dbReference type="EMBL" id="MCO8270778.1"/>
    </source>
</evidence>
<proteinExistence type="predicted"/>
<reference evidence="1 2" key="1">
    <citation type="submission" date="2022-06" db="EMBL/GenBank/DDBJ databases">
        <title>New Species of the Genus Actinoplanes, ActinopZanes ferrugineus.</title>
        <authorList>
            <person name="Ding P."/>
        </authorList>
    </citation>
    <scope>NUCLEOTIDE SEQUENCE [LARGE SCALE GENOMIC DNA]</scope>
    <source>
        <strain evidence="1 2">TRM88003</strain>
    </source>
</reference>
<protein>
    <submittedName>
        <fullName evidence="1">Uncharacterized protein</fullName>
    </submittedName>
</protein>
<sequence>MDILGSLLQLFSGVSPGSKNIEQGPVTTHGSVVVLAGLHVVSQSRWHFGQLRLGDPMVFAGRKTITLPGPRVGGPRTPAAGEPWANYPGSQVFSVTARGGKYEIAVNRLCVDAVQAWAKRD</sequence>
<keyword evidence="2" id="KW-1185">Reference proteome</keyword>
<name>A0ABT1DJX2_9ACTN</name>
<gene>
    <name evidence="1" type="ORF">M1L60_09240</name>
</gene>